<keyword evidence="8" id="KW-0406">Ion transport</keyword>
<dbReference type="GO" id="GO:0015677">
    <property type="term" value="P:copper ion import"/>
    <property type="evidence" value="ECO:0007669"/>
    <property type="project" value="TreeGrafter"/>
</dbReference>
<evidence type="ECO:0000256" key="2">
    <source>
        <dbReference type="ARBA" id="ARBA00006278"/>
    </source>
</evidence>
<dbReference type="InterPro" id="IPR013112">
    <property type="entry name" value="FAD-bd_8"/>
</dbReference>
<keyword evidence="7" id="KW-0560">Oxidoreductase</keyword>
<dbReference type="EMBL" id="MU858053">
    <property type="protein sequence ID" value="KAK4218429.1"/>
    <property type="molecule type" value="Genomic_DNA"/>
</dbReference>
<evidence type="ECO:0000256" key="9">
    <source>
        <dbReference type="ARBA" id="ARBA00023136"/>
    </source>
</evidence>
<dbReference type="AlphaFoldDB" id="A0AAN6YFZ2"/>
<dbReference type="InterPro" id="IPR013121">
    <property type="entry name" value="Fe_red_NAD-bd_6"/>
</dbReference>
<dbReference type="Pfam" id="PF01794">
    <property type="entry name" value="Ferric_reduct"/>
    <property type="match status" value="1"/>
</dbReference>
<keyword evidence="3" id="KW-0813">Transport</keyword>
<evidence type="ECO:0000256" key="3">
    <source>
        <dbReference type="ARBA" id="ARBA00022448"/>
    </source>
</evidence>
<feature type="transmembrane region" description="Helical" evidence="12">
    <location>
        <begin position="134"/>
        <end position="151"/>
    </location>
</feature>
<dbReference type="InterPro" id="IPR039261">
    <property type="entry name" value="FNR_nucleotide-bd"/>
</dbReference>
<evidence type="ECO:0000256" key="4">
    <source>
        <dbReference type="ARBA" id="ARBA00022692"/>
    </source>
</evidence>
<organism evidence="14 15">
    <name type="scientific">Rhypophila decipiens</name>
    <dbReference type="NCBI Taxonomy" id="261697"/>
    <lineage>
        <taxon>Eukaryota</taxon>
        <taxon>Fungi</taxon>
        <taxon>Dikarya</taxon>
        <taxon>Ascomycota</taxon>
        <taxon>Pezizomycotina</taxon>
        <taxon>Sordariomycetes</taxon>
        <taxon>Sordariomycetidae</taxon>
        <taxon>Sordariales</taxon>
        <taxon>Naviculisporaceae</taxon>
        <taxon>Rhypophila</taxon>
    </lineage>
</organism>
<dbReference type="Pfam" id="PF08030">
    <property type="entry name" value="NAD_binding_6"/>
    <property type="match status" value="1"/>
</dbReference>
<dbReference type="PANTHER" id="PTHR32361">
    <property type="entry name" value="FERRIC/CUPRIC REDUCTASE TRANSMEMBRANE COMPONENT"/>
    <property type="match status" value="1"/>
</dbReference>
<dbReference type="InterPro" id="IPR051410">
    <property type="entry name" value="Ferric/Cupric_Reductase"/>
</dbReference>
<evidence type="ECO:0000256" key="7">
    <source>
        <dbReference type="ARBA" id="ARBA00023002"/>
    </source>
</evidence>
<feature type="transmembrane region" description="Helical" evidence="12">
    <location>
        <begin position="202"/>
        <end position="223"/>
    </location>
</feature>
<feature type="compositionally biased region" description="Low complexity" evidence="11">
    <location>
        <begin position="514"/>
        <end position="532"/>
    </location>
</feature>
<feature type="transmembrane region" description="Helical" evidence="12">
    <location>
        <begin position="235"/>
        <end position="255"/>
    </location>
</feature>
<feature type="transmembrane region" description="Helical" evidence="12">
    <location>
        <begin position="261"/>
        <end position="283"/>
    </location>
</feature>
<dbReference type="GO" id="GO:0006879">
    <property type="term" value="P:intracellular iron ion homeostasis"/>
    <property type="evidence" value="ECO:0007669"/>
    <property type="project" value="TreeGrafter"/>
</dbReference>
<keyword evidence="9 12" id="KW-0472">Membrane</keyword>
<proteinExistence type="inferred from homology"/>
<comment type="subcellular location">
    <subcellularLocation>
        <location evidence="1">Membrane</location>
        <topology evidence="1">Multi-pass membrane protein</topology>
    </subcellularLocation>
</comment>
<dbReference type="InterPro" id="IPR013130">
    <property type="entry name" value="Fe3_Rdtase_TM_dom"/>
</dbReference>
<reference evidence="14" key="2">
    <citation type="submission" date="2023-05" db="EMBL/GenBank/DDBJ databases">
        <authorList>
            <consortium name="Lawrence Berkeley National Laboratory"/>
            <person name="Steindorff A."/>
            <person name="Hensen N."/>
            <person name="Bonometti L."/>
            <person name="Westerberg I."/>
            <person name="Brannstrom I.O."/>
            <person name="Guillou S."/>
            <person name="Cros-Aarteil S."/>
            <person name="Calhoun S."/>
            <person name="Haridas S."/>
            <person name="Kuo A."/>
            <person name="Mondo S."/>
            <person name="Pangilinan J."/>
            <person name="Riley R."/>
            <person name="Labutti K."/>
            <person name="Andreopoulos B."/>
            <person name="Lipzen A."/>
            <person name="Chen C."/>
            <person name="Yanf M."/>
            <person name="Daum C."/>
            <person name="Ng V."/>
            <person name="Clum A."/>
            <person name="Ohm R."/>
            <person name="Martin F."/>
            <person name="Silar P."/>
            <person name="Natvig D."/>
            <person name="Lalanne C."/>
            <person name="Gautier V."/>
            <person name="Ament-Velasquez S.L."/>
            <person name="Kruys A."/>
            <person name="Hutchinson M.I."/>
            <person name="Powell A.J."/>
            <person name="Barry K."/>
            <person name="Miller A.N."/>
            <person name="Grigoriev I.V."/>
            <person name="Debuchy R."/>
            <person name="Gladieux P."/>
            <person name="Thoren M.H."/>
            <person name="Johannesson H."/>
        </authorList>
    </citation>
    <scope>NUCLEOTIDE SEQUENCE</scope>
    <source>
        <strain evidence="14">PSN293</strain>
    </source>
</reference>
<dbReference type="GO" id="GO:0005886">
    <property type="term" value="C:plasma membrane"/>
    <property type="evidence" value="ECO:0007669"/>
    <property type="project" value="TreeGrafter"/>
</dbReference>
<dbReference type="GO" id="GO:0000293">
    <property type="term" value="F:ferric-chelate reductase activity"/>
    <property type="evidence" value="ECO:0007669"/>
    <property type="project" value="UniProtKB-ARBA"/>
</dbReference>
<evidence type="ECO:0000256" key="6">
    <source>
        <dbReference type="ARBA" id="ARBA00022989"/>
    </source>
</evidence>
<evidence type="ECO:0000256" key="11">
    <source>
        <dbReference type="SAM" id="MobiDB-lite"/>
    </source>
</evidence>
<evidence type="ECO:0000256" key="5">
    <source>
        <dbReference type="ARBA" id="ARBA00022982"/>
    </source>
</evidence>
<protein>
    <submittedName>
        <fullName evidence="14">Ferric reductase like transmembrane component-domain-containing protein</fullName>
    </submittedName>
</protein>
<evidence type="ECO:0000256" key="10">
    <source>
        <dbReference type="ARBA" id="ARBA00023180"/>
    </source>
</evidence>
<dbReference type="Proteomes" id="UP001301769">
    <property type="component" value="Unassembled WGS sequence"/>
</dbReference>
<reference evidence="14" key="1">
    <citation type="journal article" date="2023" name="Mol. Phylogenet. Evol.">
        <title>Genome-scale phylogeny and comparative genomics of the fungal order Sordariales.</title>
        <authorList>
            <person name="Hensen N."/>
            <person name="Bonometti L."/>
            <person name="Westerberg I."/>
            <person name="Brannstrom I.O."/>
            <person name="Guillou S."/>
            <person name="Cros-Aarteil S."/>
            <person name="Calhoun S."/>
            <person name="Haridas S."/>
            <person name="Kuo A."/>
            <person name="Mondo S."/>
            <person name="Pangilinan J."/>
            <person name="Riley R."/>
            <person name="LaButti K."/>
            <person name="Andreopoulos B."/>
            <person name="Lipzen A."/>
            <person name="Chen C."/>
            <person name="Yan M."/>
            <person name="Daum C."/>
            <person name="Ng V."/>
            <person name="Clum A."/>
            <person name="Steindorff A."/>
            <person name="Ohm R.A."/>
            <person name="Martin F."/>
            <person name="Silar P."/>
            <person name="Natvig D.O."/>
            <person name="Lalanne C."/>
            <person name="Gautier V."/>
            <person name="Ament-Velasquez S.L."/>
            <person name="Kruys A."/>
            <person name="Hutchinson M.I."/>
            <person name="Powell A.J."/>
            <person name="Barry K."/>
            <person name="Miller A.N."/>
            <person name="Grigoriev I.V."/>
            <person name="Debuchy R."/>
            <person name="Gladieux P."/>
            <person name="Hiltunen Thoren M."/>
            <person name="Johannesson H."/>
        </authorList>
    </citation>
    <scope>NUCLEOTIDE SEQUENCE</scope>
    <source>
        <strain evidence="14">PSN293</strain>
    </source>
</reference>
<keyword evidence="5" id="KW-0249">Electron transport</keyword>
<dbReference type="PROSITE" id="PS51384">
    <property type="entry name" value="FAD_FR"/>
    <property type="match status" value="1"/>
</dbReference>
<dbReference type="Pfam" id="PF08022">
    <property type="entry name" value="FAD_binding_8"/>
    <property type="match status" value="1"/>
</dbReference>
<evidence type="ECO:0000256" key="1">
    <source>
        <dbReference type="ARBA" id="ARBA00004141"/>
    </source>
</evidence>
<accession>A0AAN6YFZ2</accession>
<evidence type="ECO:0000259" key="13">
    <source>
        <dbReference type="PROSITE" id="PS51384"/>
    </source>
</evidence>
<dbReference type="InterPro" id="IPR017927">
    <property type="entry name" value="FAD-bd_FR_type"/>
</dbReference>
<keyword evidence="15" id="KW-1185">Reference proteome</keyword>
<evidence type="ECO:0000256" key="8">
    <source>
        <dbReference type="ARBA" id="ARBA00023065"/>
    </source>
</evidence>
<dbReference type="Gene3D" id="3.40.50.80">
    <property type="entry name" value="Nucleotide-binding domain of ferredoxin-NADP reductase (FNR) module"/>
    <property type="match status" value="1"/>
</dbReference>
<dbReference type="PANTHER" id="PTHR32361:SF9">
    <property type="entry name" value="FERRIC REDUCTASE TRANSMEMBRANE COMPONENT 3-RELATED"/>
    <property type="match status" value="1"/>
</dbReference>
<feature type="region of interest" description="Disordered" evidence="11">
    <location>
        <begin position="513"/>
        <end position="572"/>
    </location>
</feature>
<feature type="transmembrane region" description="Helical" evidence="12">
    <location>
        <begin position="56"/>
        <end position="77"/>
    </location>
</feature>
<keyword evidence="6 12" id="KW-1133">Transmembrane helix</keyword>
<dbReference type="GO" id="GO:0006826">
    <property type="term" value="P:iron ion transport"/>
    <property type="evidence" value="ECO:0007669"/>
    <property type="project" value="TreeGrafter"/>
</dbReference>
<dbReference type="CDD" id="cd06186">
    <property type="entry name" value="NOX_Duox_like_FAD_NADP"/>
    <property type="match status" value="1"/>
</dbReference>
<sequence length="629" mass="70607">MQLSLVAYIKAADAQQFTILHPSNVTAKASPMTWPLEFQDLSPADKQVRRQELDRYAEIAQLSVFLPLALGILHRIVTSWTSKSRSDTYSVIPNYPPAKTQRPGELSARLRKLSWWLGEDVVAFGTSWGQRDQWIVGVSWGLWLLFLCVLDTHRDYLHVTKRFGIIAASQYPIQYLLALKSLNPFAYVLRSSHERVNRWHRVLGVIIYTLLCLHVVFYLNFFVQAGLFQKRLQDPVVIFGVVAFWALTLLNTTALSRVRQYSYRLFFLTHLFVAFAMPPLLFLHALPAKWFMAEALVVFVADLASRKMDTVVAHASFETIPGTNLVKITASLPHHKINRFREHPGAHIYLNLPAPSRMADKTSAAHLLFEFLFNPFTVAAVDEDNGDLTLVARHRGGPMTAALGQLARGISSGPDASKFPLSIEGPYGVLSHATSLTSGEFDRILLVSGGIGATFTLPLYRAIVNDNPSAKVEMVWAIQTAGDATWAVTGGNDVHGIMNDEKVHIFLTGQMMDPSSSGSISTTSRPPRTTNSRGRRADSVGEGSGVDEGEVEMSAMYRDRRRNKYTSQHNRKRPDLRKIVDDIFEHGHEERVAVVVCGPEEMANELRQHVGEWVMRGRSVWWHKEGFSF</sequence>
<feature type="compositionally biased region" description="Basic residues" evidence="11">
    <location>
        <begin position="559"/>
        <end position="572"/>
    </location>
</feature>
<dbReference type="SUPFAM" id="SSF52343">
    <property type="entry name" value="Ferredoxin reductase-like, C-terminal NADP-linked domain"/>
    <property type="match status" value="1"/>
</dbReference>
<evidence type="ECO:0000313" key="15">
    <source>
        <dbReference type="Proteomes" id="UP001301769"/>
    </source>
</evidence>
<comment type="similarity">
    <text evidence="2">Belongs to the ferric reductase (FRE) family.</text>
</comment>
<comment type="caution">
    <text evidence="14">The sequence shown here is derived from an EMBL/GenBank/DDBJ whole genome shotgun (WGS) entry which is preliminary data.</text>
</comment>
<dbReference type="SFLD" id="SFLDG01168">
    <property type="entry name" value="Ferric_reductase_subgroup_(FRE"/>
    <property type="match status" value="1"/>
</dbReference>
<evidence type="ECO:0000256" key="12">
    <source>
        <dbReference type="SAM" id="Phobius"/>
    </source>
</evidence>
<keyword evidence="4 12" id="KW-0812">Transmembrane</keyword>
<dbReference type="SFLD" id="SFLDS00052">
    <property type="entry name" value="Ferric_Reductase_Domain"/>
    <property type="match status" value="1"/>
</dbReference>
<keyword evidence="10" id="KW-0325">Glycoprotein</keyword>
<name>A0AAN6YFZ2_9PEZI</name>
<gene>
    <name evidence="14" type="ORF">QBC37DRAFT_412488</name>
</gene>
<evidence type="ECO:0000313" key="14">
    <source>
        <dbReference type="EMBL" id="KAK4218429.1"/>
    </source>
</evidence>
<feature type="domain" description="FAD-binding FR-type" evidence="13">
    <location>
        <begin position="304"/>
        <end position="433"/>
    </location>
</feature>